<dbReference type="InterPro" id="IPR003848">
    <property type="entry name" value="DUF218"/>
</dbReference>
<proteinExistence type="predicted"/>
<feature type="domain" description="DUF218" evidence="2">
    <location>
        <begin position="80"/>
        <end position="246"/>
    </location>
</feature>
<evidence type="ECO:0000313" key="3">
    <source>
        <dbReference type="EMBL" id="MDL2401565.1"/>
    </source>
</evidence>
<dbReference type="InterPro" id="IPR014729">
    <property type="entry name" value="Rossmann-like_a/b/a_fold"/>
</dbReference>
<keyword evidence="1" id="KW-1133">Transmembrane helix</keyword>
<dbReference type="RefSeq" id="WP_285870795.1">
    <property type="nucleotide sequence ID" value="NZ_JARFYM010000020.1"/>
</dbReference>
<organism evidence="3 4">
    <name type="scientific">Rhizobium mayense</name>
    <dbReference type="NCBI Taxonomy" id="1312184"/>
    <lineage>
        <taxon>Bacteria</taxon>
        <taxon>Pseudomonadati</taxon>
        <taxon>Pseudomonadota</taxon>
        <taxon>Alphaproteobacteria</taxon>
        <taxon>Hyphomicrobiales</taxon>
        <taxon>Rhizobiaceae</taxon>
        <taxon>Rhizobium/Agrobacterium group</taxon>
        <taxon>Rhizobium</taxon>
    </lineage>
</organism>
<evidence type="ECO:0000259" key="2">
    <source>
        <dbReference type="Pfam" id="PF02698"/>
    </source>
</evidence>
<dbReference type="PANTHER" id="PTHR30336">
    <property type="entry name" value="INNER MEMBRANE PROTEIN, PROBABLE PERMEASE"/>
    <property type="match status" value="1"/>
</dbReference>
<feature type="transmembrane region" description="Helical" evidence="1">
    <location>
        <begin position="6"/>
        <end position="28"/>
    </location>
</feature>
<name>A0ABT7JYZ5_9HYPH</name>
<dbReference type="Pfam" id="PF02698">
    <property type="entry name" value="DUF218"/>
    <property type="match status" value="1"/>
</dbReference>
<dbReference type="Proteomes" id="UP001172645">
    <property type="component" value="Unassembled WGS sequence"/>
</dbReference>
<keyword evidence="4" id="KW-1185">Reference proteome</keyword>
<accession>A0ABT7JYZ5</accession>
<sequence>MFVFSKLVWIFGQPLSLAFFFGLLALIASLFHRRLIAIVSTFLSVLILFVALYTTTGAYIVQGLEERFPHPAGDPADLKCIIVLGGATQNEVTTARGGYELDSAGDRLIETLRLAQKFPQARVVVSGGDGSISGKYEGDAVISERFFVALGLPKDRLIEDTTSRTTFENAVNTKELLAKNGLSDCLLITSGFHMPRSVGIFRKQGIDIVPWPVDYRSTGKETLGLDFTQPSLNAQLLATGVREWIGLVGYYAVGRTSALYPSP</sequence>
<dbReference type="EMBL" id="JARFYM010000020">
    <property type="protein sequence ID" value="MDL2401565.1"/>
    <property type="molecule type" value="Genomic_DNA"/>
</dbReference>
<keyword evidence="1" id="KW-0812">Transmembrane</keyword>
<dbReference type="InterPro" id="IPR051599">
    <property type="entry name" value="Cell_Envelope_Assoc"/>
</dbReference>
<evidence type="ECO:0000256" key="1">
    <source>
        <dbReference type="SAM" id="Phobius"/>
    </source>
</evidence>
<feature type="transmembrane region" description="Helical" evidence="1">
    <location>
        <begin position="35"/>
        <end position="61"/>
    </location>
</feature>
<dbReference type="Gene3D" id="3.40.50.620">
    <property type="entry name" value="HUPs"/>
    <property type="match status" value="1"/>
</dbReference>
<reference evidence="3" key="1">
    <citation type="submission" date="2023-06" db="EMBL/GenBank/DDBJ databases">
        <title>Phylogenetic Diversity of Rhizobium strains.</title>
        <authorList>
            <person name="Moura F.T."/>
            <person name="Helene L.C.F."/>
            <person name="Hungria M."/>
        </authorList>
    </citation>
    <scope>NUCLEOTIDE SEQUENCE</scope>
    <source>
        <strain evidence="3">CCGE526</strain>
    </source>
</reference>
<comment type="caution">
    <text evidence="3">The sequence shown here is derived from an EMBL/GenBank/DDBJ whole genome shotgun (WGS) entry which is preliminary data.</text>
</comment>
<gene>
    <name evidence="3" type="ORF">PY649_21890</name>
</gene>
<dbReference type="PANTHER" id="PTHR30336:SF4">
    <property type="entry name" value="ENVELOPE BIOGENESIS FACTOR ELYC"/>
    <property type="match status" value="1"/>
</dbReference>
<protein>
    <submittedName>
        <fullName evidence="3">ElyC/SanA/YdcF family protein</fullName>
    </submittedName>
</protein>
<evidence type="ECO:0000313" key="4">
    <source>
        <dbReference type="Proteomes" id="UP001172645"/>
    </source>
</evidence>
<keyword evidence="1" id="KW-0472">Membrane</keyword>
<dbReference type="CDD" id="cd06259">
    <property type="entry name" value="YdcF-like"/>
    <property type="match status" value="1"/>
</dbReference>